<organism evidence="1 2">
    <name type="scientific">Batillaria attramentaria</name>
    <dbReference type="NCBI Taxonomy" id="370345"/>
    <lineage>
        <taxon>Eukaryota</taxon>
        <taxon>Metazoa</taxon>
        <taxon>Spiralia</taxon>
        <taxon>Lophotrochozoa</taxon>
        <taxon>Mollusca</taxon>
        <taxon>Gastropoda</taxon>
        <taxon>Caenogastropoda</taxon>
        <taxon>Sorbeoconcha</taxon>
        <taxon>Cerithioidea</taxon>
        <taxon>Batillariidae</taxon>
        <taxon>Batillaria</taxon>
    </lineage>
</organism>
<dbReference type="Proteomes" id="UP001519460">
    <property type="component" value="Unassembled WGS sequence"/>
</dbReference>
<sequence>MKVMKTDGDSRLLLGLQLFLTLRLVLRYMPNEMLEPSFFIQYQDHVHQVRSYLSLLPTHATNGRSFGTREIRCPISIYFRWVGADDDCDTQSGRCWRQSVGNTPRCSVPIHPALPT</sequence>
<reference evidence="1 2" key="1">
    <citation type="journal article" date="2023" name="Sci. Data">
        <title>Genome assembly of the Korean intertidal mud-creeper Batillaria attramentaria.</title>
        <authorList>
            <person name="Patra A.K."/>
            <person name="Ho P.T."/>
            <person name="Jun S."/>
            <person name="Lee S.J."/>
            <person name="Kim Y."/>
            <person name="Won Y.J."/>
        </authorList>
    </citation>
    <scope>NUCLEOTIDE SEQUENCE [LARGE SCALE GENOMIC DNA]</scope>
    <source>
        <strain evidence="1">Wonlab-2016</strain>
    </source>
</reference>
<proteinExistence type="predicted"/>
<protein>
    <recommendedName>
        <fullName evidence="3">Secreted protein</fullName>
    </recommendedName>
</protein>
<name>A0ABD0KRB1_9CAEN</name>
<evidence type="ECO:0008006" key="3">
    <source>
        <dbReference type="Google" id="ProtNLM"/>
    </source>
</evidence>
<accession>A0ABD0KRB1</accession>
<dbReference type="AlphaFoldDB" id="A0ABD0KRB1"/>
<comment type="caution">
    <text evidence="1">The sequence shown here is derived from an EMBL/GenBank/DDBJ whole genome shotgun (WGS) entry which is preliminary data.</text>
</comment>
<keyword evidence="2" id="KW-1185">Reference proteome</keyword>
<evidence type="ECO:0000313" key="2">
    <source>
        <dbReference type="Proteomes" id="UP001519460"/>
    </source>
</evidence>
<gene>
    <name evidence="1" type="ORF">BaRGS_00019119</name>
</gene>
<evidence type="ECO:0000313" key="1">
    <source>
        <dbReference type="EMBL" id="KAK7489724.1"/>
    </source>
</evidence>
<dbReference type="EMBL" id="JACVVK020000135">
    <property type="protein sequence ID" value="KAK7489724.1"/>
    <property type="molecule type" value="Genomic_DNA"/>
</dbReference>